<dbReference type="STRING" id="1194090.SAMN05443144_1572"/>
<proteinExistence type="predicted"/>
<evidence type="ECO:0000313" key="1">
    <source>
        <dbReference type="EMBL" id="SHG74771.1"/>
    </source>
</evidence>
<protein>
    <submittedName>
        <fullName evidence="1">TolB-like 6-blade propeller-like</fullName>
    </submittedName>
</protein>
<accession>A0A1M5MC24</accession>
<dbReference type="AlphaFoldDB" id="A0A1M5MC24"/>
<keyword evidence="2" id="KW-1185">Reference proteome</keyword>
<evidence type="ECO:0000313" key="2">
    <source>
        <dbReference type="Proteomes" id="UP000184041"/>
    </source>
</evidence>
<dbReference type="OrthoDB" id="1028738at2"/>
<gene>
    <name evidence="1" type="ORF">SAMN05443144_1572</name>
</gene>
<dbReference type="Pfam" id="PF15869">
    <property type="entry name" value="TolB_like"/>
    <property type="match status" value="1"/>
</dbReference>
<dbReference type="RefSeq" id="WP_084088495.1">
    <property type="nucleotide sequence ID" value="NZ_FQUS01000057.1"/>
</dbReference>
<sequence length="362" mass="40571">MIYKSVIYLFFILVFLLSCNSKVNYDIEESKIKQFQSIAPTKIEGVRLSSSDSLGIANKIELISLSESNDIYGVISDITNVPPLHLINITEDKYLAGIGREGRGPGEFLAPGSIFAFERDSVLVLDNENIRLTKINLTNEKHLKNLKNAKPGIINLEFEGLPMEVFPIKRDSYAAIGLIRTGGRENIAILDSTGSQSKLAGEIPNFDADIPPSVHQLAWRSTATSNKNGSRFAVGYYNVDILNIYNDRGELLETTRGPKQDELDYATKNKRLSLSDDTIRAYIDLASTDKRIYALYSGKKITEKKNNLGKYVLVFDWDGNFIKSFELDRYAFSISVDDKKGMLYSIIPESLEPGIYEYNISS</sequence>
<dbReference type="Proteomes" id="UP000184041">
    <property type="component" value="Unassembled WGS sequence"/>
</dbReference>
<organism evidence="1 2">
    <name type="scientific">Fodinibius roseus</name>
    <dbReference type="NCBI Taxonomy" id="1194090"/>
    <lineage>
        <taxon>Bacteria</taxon>
        <taxon>Pseudomonadati</taxon>
        <taxon>Balneolota</taxon>
        <taxon>Balneolia</taxon>
        <taxon>Balneolales</taxon>
        <taxon>Balneolaceae</taxon>
        <taxon>Fodinibius</taxon>
    </lineage>
</organism>
<dbReference type="EMBL" id="FQUS01000057">
    <property type="protein sequence ID" value="SHG74771.1"/>
    <property type="molecule type" value="Genomic_DNA"/>
</dbReference>
<reference evidence="1 2" key="1">
    <citation type="submission" date="2016-11" db="EMBL/GenBank/DDBJ databases">
        <authorList>
            <person name="Jaros S."/>
            <person name="Januszkiewicz K."/>
            <person name="Wedrychowicz H."/>
        </authorList>
    </citation>
    <scope>NUCLEOTIDE SEQUENCE [LARGE SCALE GENOMIC DNA]</scope>
    <source>
        <strain evidence="1 2">DSM 21986</strain>
    </source>
</reference>
<dbReference type="PROSITE" id="PS51257">
    <property type="entry name" value="PROKAR_LIPOPROTEIN"/>
    <property type="match status" value="1"/>
</dbReference>
<name>A0A1M5MC24_9BACT</name>